<dbReference type="SUPFAM" id="SSF56672">
    <property type="entry name" value="DNA/RNA polymerases"/>
    <property type="match status" value="1"/>
</dbReference>
<dbReference type="InterPro" id="IPR043502">
    <property type="entry name" value="DNA/RNA_pol_sf"/>
</dbReference>
<reference evidence="1" key="2">
    <citation type="journal article" date="2024" name="Plant">
        <title>Genomic evolution and insights into agronomic trait innovations of Sesamum species.</title>
        <authorList>
            <person name="Miao H."/>
            <person name="Wang L."/>
            <person name="Qu L."/>
            <person name="Liu H."/>
            <person name="Sun Y."/>
            <person name="Le M."/>
            <person name="Wang Q."/>
            <person name="Wei S."/>
            <person name="Zheng Y."/>
            <person name="Lin W."/>
            <person name="Duan Y."/>
            <person name="Cao H."/>
            <person name="Xiong S."/>
            <person name="Wang X."/>
            <person name="Wei L."/>
            <person name="Li C."/>
            <person name="Ma Q."/>
            <person name="Ju M."/>
            <person name="Zhao R."/>
            <person name="Li G."/>
            <person name="Mu C."/>
            <person name="Tian Q."/>
            <person name="Mei H."/>
            <person name="Zhang T."/>
            <person name="Gao T."/>
            <person name="Zhang H."/>
        </authorList>
    </citation>
    <scope>NUCLEOTIDE SEQUENCE</scope>
    <source>
        <strain evidence="1">G01</strain>
    </source>
</reference>
<protein>
    <submittedName>
        <fullName evidence="1">Retrovirus-related Pol polyprotein from transposon RE1</fullName>
    </submittedName>
</protein>
<dbReference type="CDD" id="cd09272">
    <property type="entry name" value="RNase_HI_RT_Ty1"/>
    <property type="match status" value="1"/>
</dbReference>
<gene>
    <name evidence="1" type="ORF">Sangu_0191000</name>
</gene>
<evidence type="ECO:0000313" key="1">
    <source>
        <dbReference type="EMBL" id="KAL0381267.1"/>
    </source>
</evidence>
<proteinExistence type="predicted"/>
<dbReference type="PANTHER" id="PTHR11439:SF465">
    <property type="entry name" value="REVERSE TRANSCRIPTASE TY1_COPIA-TYPE DOMAIN-CONTAINING PROTEIN"/>
    <property type="match status" value="1"/>
</dbReference>
<sequence length="399" mass="44453">MAALSTVQEPTHYLQAKGKIEWENAMQEELATLNKNDTWEMVDCPKGKRTIGSKWAFELKLKPNDIKNAFLQGFLDKDIYMMPPDGAPIPPGNSHHEHCLFINHSAAGTSITQHIYVHDIIHDAGLDTCKPISSPLLLVVKLSAHDTDPLFDPDPYRRLVGHLLYLSFTRSDISFGAQQLSQFVHQPGQAHMDATLHLVRYLKKGNPNQGLFFSVSNSSTLTAFCDAGWAGCIDSRRSLSGYCIFLGDALISWKSKKQLTVARSTTEARYRSLGIAVFEHKWISYLLMDLCVVPPTLIPVYCDNQAAIHIIANPIFHETIKHIEIDFHLIHDHYKSGFVLPSYVPSKSQLANVLSKSLPAFLFRSFVFKLGLVSPFQIQLEGGGGGGVEDELELEPSPS</sequence>
<name>A0AAW2RMG4_9LAMI</name>
<organism evidence="1">
    <name type="scientific">Sesamum angustifolium</name>
    <dbReference type="NCBI Taxonomy" id="2727405"/>
    <lineage>
        <taxon>Eukaryota</taxon>
        <taxon>Viridiplantae</taxon>
        <taxon>Streptophyta</taxon>
        <taxon>Embryophyta</taxon>
        <taxon>Tracheophyta</taxon>
        <taxon>Spermatophyta</taxon>
        <taxon>Magnoliopsida</taxon>
        <taxon>eudicotyledons</taxon>
        <taxon>Gunneridae</taxon>
        <taxon>Pentapetalae</taxon>
        <taxon>asterids</taxon>
        <taxon>lamiids</taxon>
        <taxon>Lamiales</taxon>
        <taxon>Pedaliaceae</taxon>
        <taxon>Sesamum</taxon>
    </lineage>
</organism>
<dbReference type="PANTHER" id="PTHR11439">
    <property type="entry name" value="GAG-POL-RELATED RETROTRANSPOSON"/>
    <property type="match status" value="1"/>
</dbReference>
<reference evidence="1" key="1">
    <citation type="submission" date="2020-06" db="EMBL/GenBank/DDBJ databases">
        <authorList>
            <person name="Li T."/>
            <person name="Hu X."/>
            <person name="Zhang T."/>
            <person name="Song X."/>
            <person name="Zhang H."/>
            <person name="Dai N."/>
            <person name="Sheng W."/>
            <person name="Hou X."/>
            <person name="Wei L."/>
        </authorList>
    </citation>
    <scope>NUCLEOTIDE SEQUENCE</scope>
    <source>
        <strain evidence="1">G01</strain>
        <tissue evidence="1">Leaf</tissue>
    </source>
</reference>
<dbReference type="AlphaFoldDB" id="A0AAW2RMG4"/>
<comment type="caution">
    <text evidence="1">The sequence shown here is derived from an EMBL/GenBank/DDBJ whole genome shotgun (WGS) entry which is preliminary data.</text>
</comment>
<dbReference type="EMBL" id="JACGWK010000001">
    <property type="protein sequence ID" value="KAL0381267.1"/>
    <property type="molecule type" value="Genomic_DNA"/>
</dbReference>
<accession>A0AAW2RMG4</accession>